<keyword evidence="3" id="KW-1185">Reference proteome</keyword>
<comment type="caution">
    <text evidence="2">The sequence shown here is derived from an EMBL/GenBank/DDBJ whole genome shotgun (WGS) entry which is preliminary data.</text>
</comment>
<evidence type="ECO:0000256" key="1">
    <source>
        <dbReference type="SAM" id="MobiDB-lite"/>
    </source>
</evidence>
<organism evidence="2 3">
    <name type="scientific">Dioszegia hungarica</name>
    <dbReference type="NCBI Taxonomy" id="4972"/>
    <lineage>
        <taxon>Eukaryota</taxon>
        <taxon>Fungi</taxon>
        <taxon>Dikarya</taxon>
        <taxon>Basidiomycota</taxon>
        <taxon>Agaricomycotina</taxon>
        <taxon>Tremellomycetes</taxon>
        <taxon>Tremellales</taxon>
        <taxon>Bulleribasidiaceae</taxon>
        <taxon>Dioszegia</taxon>
    </lineage>
</organism>
<evidence type="ECO:0000313" key="2">
    <source>
        <dbReference type="EMBL" id="KAI9636070.1"/>
    </source>
</evidence>
<accession>A0AA38H832</accession>
<feature type="compositionally biased region" description="Polar residues" evidence="1">
    <location>
        <begin position="262"/>
        <end position="276"/>
    </location>
</feature>
<protein>
    <submittedName>
        <fullName evidence="2">Gti1/Pac2 family-domain-containing protein</fullName>
    </submittedName>
</protein>
<feature type="region of interest" description="Disordered" evidence="1">
    <location>
        <begin position="97"/>
        <end position="134"/>
    </location>
</feature>
<dbReference type="Pfam" id="PF09729">
    <property type="entry name" value="Gti1_Pac2"/>
    <property type="match status" value="1"/>
</dbReference>
<sequence length="455" mass="50092">MSDQSPPPPPHLDPPFRGYIETTYDSLLVFEAARRGLIPRVTRRLIERERGMVQSGAVFVFDEQESGIKRWTDGLVWSPSRILGNFLVYRETDKRATNVSGHNANDSSNNGSPSNTPTRNMGPPGPWAQSREMQSSSSSEVIPILAQGAIRPRSSSEGGMDRHRERQLVGSLTNSYKFKEGGLVKKTMSVSIGNYSQHMISYYTVADVLSGKLRAPSTIPELASLEISADYLQKQNFRFPPVVEVGQDGVPRYRGEAEEPLTPNTSMTGFSLQSLPTPGDGYDPYSQVRNPMQLQMEPPRSSHARSITHPQHTSMPLPGPQSAGQSTLSPSGYVPHSAGSQYFDANYPGPASTPHPHTGAQPIPIQRQASGGPHRPSSSKSRYDPYGSASPRHQYHPHPHPAQHQQQIQQQQQQDYYQQYDVKPIIHPSGAASYSYQPPATAPGAFSEYYSQSSA</sequence>
<name>A0AA38H832_9TREE</name>
<feature type="compositionally biased region" description="Low complexity" evidence="1">
    <location>
        <begin position="103"/>
        <end position="115"/>
    </location>
</feature>
<feature type="compositionally biased region" description="Low complexity" evidence="1">
    <location>
        <begin position="402"/>
        <end position="420"/>
    </location>
</feature>
<feature type="compositionally biased region" description="Polar residues" evidence="1">
    <location>
        <begin position="304"/>
        <end position="314"/>
    </location>
</feature>
<evidence type="ECO:0000313" key="3">
    <source>
        <dbReference type="Proteomes" id="UP001164286"/>
    </source>
</evidence>
<dbReference type="Proteomes" id="UP001164286">
    <property type="component" value="Unassembled WGS sequence"/>
</dbReference>
<dbReference type="PANTHER" id="PTHR28027:SF2">
    <property type="entry name" value="TRANSCRIPTIONAL REGULATOR MIT1"/>
    <property type="match status" value="1"/>
</dbReference>
<dbReference type="PANTHER" id="PTHR28027">
    <property type="entry name" value="TRANSCRIPTIONAL REGULATOR MIT1"/>
    <property type="match status" value="1"/>
</dbReference>
<dbReference type="RefSeq" id="XP_052945847.1">
    <property type="nucleotide sequence ID" value="XM_053087191.1"/>
</dbReference>
<dbReference type="GO" id="GO:0003677">
    <property type="term" value="F:DNA binding"/>
    <property type="evidence" value="ECO:0007669"/>
    <property type="project" value="TreeGrafter"/>
</dbReference>
<feature type="non-terminal residue" evidence="2">
    <location>
        <position position="1"/>
    </location>
</feature>
<feature type="region of interest" description="Disordered" evidence="1">
    <location>
        <begin position="259"/>
        <end position="424"/>
    </location>
</feature>
<reference evidence="2" key="1">
    <citation type="journal article" date="2022" name="G3 (Bethesda)">
        <title>High quality genome of the basidiomycete yeast Dioszegia hungarica PDD-24b-2 isolated from cloud water.</title>
        <authorList>
            <person name="Jarrige D."/>
            <person name="Haridas S."/>
            <person name="Bleykasten-Grosshans C."/>
            <person name="Joly M."/>
            <person name="Nadalig T."/>
            <person name="Sancelme M."/>
            <person name="Vuilleumier S."/>
            <person name="Grigoriev I.V."/>
            <person name="Amato P."/>
            <person name="Bringel F."/>
        </authorList>
    </citation>
    <scope>NUCLEOTIDE SEQUENCE</scope>
    <source>
        <strain evidence="2">PDD-24b-2</strain>
    </source>
</reference>
<proteinExistence type="predicted"/>
<dbReference type="EMBL" id="JAKWFO010000005">
    <property type="protein sequence ID" value="KAI9636070.1"/>
    <property type="molecule type" value="Genomic_DNA"/>
</dbReference>
<dbReference type="GeneID" id="77726392"/>
<dbReference type="AlphaFoldDB" id="A0AA38H832"/>
<dbReference type="InterPro" id="IPR018608">
    <property type="entry name" value="Gti1/Pac2"/>
</dbReference>
<gene>
    <name evidence="2" type="ORF">MKK02DRAFT_26436</name>
</gene>